<organism evidence="3 4">
    <name type="scientific">Isosphaera pallida (strain ATCC 43644 / DSM 9630 / IS1B)</name>
    <dbReference type="NCBI Taxonomy" id="575540"/>
    <lineage>
        <taxon>Bacteria</taxon>
        <taxon>Pseudomonadati</taxon>
        <taxon>Planctomycetota</taxon>
        <taxon>Planctomycetia</taxon>
        <taxon>Isosphaerales</taxon>
        <taxon>Isosphaeraceae</taxon>
        <taxon>Isosphaera</taxon>
    </lineage>
</organism>
<dbReference type="PANTHER" id="PTHR48079:SF6">
    <property type="entry name" value="NAD(P)-BINDING DOMAIN-CONTAINING PROTEIN-RELATED"/>
    <property type="match status" value="1"/>
</dbReference>
<evidence type="ECO:0000256" key="1">
    <source>
        <dbReference type="SAM" id="MobiDB-lite"/>
    </source>
</evidence>
<accession>E8R600</accession>
<dbReference type="eggNOG" id="COG0451">
    <property type="taxonomic scope" value="Bacteria"/>
</dbReference>
<dbReference type="HOGENOM" id="CLU_007383_6_1_0"/>
<gene>
    <name evidence="3" type="ordered locus">Isop_3340</name>
</gene>
<feature type="region of interest" description="Disordered" evidence="1">
    <location>
        <begin position="1"/>
        <end position="21"/>
    </location>
</feature>
<dbReference type="InParanoid" id="E8R600"/>
<dbReference type="InterPro" id="IPR036291">
    <property type="entry name" value="NAD(P)-bd_dom_sf"/>
</dbReference>
<dbReference type="GO" id="GO:0005737">
    <property type="term" value="C:cytoplasm"/>
    <property type="evidence" value="ECO:0007669"/>
    <property type="project" value="TreeGrafter"/>
</dbReference>
<dbReference type="Proteomes" id="UP000008631">
    <property type="component" value="Chromosome"/>
</dbReference>
<evidence type="ECO:0000313" key="4">
    <source>
        <dbReference type="Proteomes" id="UP000008631"/>
    </source>
</evidence>
<keyword evidence="4" id="KW-1185">Reference proteome</keyword>
<sequence>MMVMVAHEPNHPTRLGTRPPGPVPTASDRFIRPAPPFSLVTGATGLLGSHLAERLLMGGGRVRALVRPSSDTSQLSAWGVEIVEGDLTNPYDCRRAVEGVDVVFHAGAKVGDWGPWREFESGVIQATANLAEAAAEARVGRFLHIGTTSAYGHPPAPRDGRPLDERAALYRRVWMLDHYTRAKFQAERIVWTVACDRGLPVTVLRPSWLYGERDRITFPRLIDRVASGRMRLVGRGDNILSAIYAGNVADAAILAATHSAARGEVFNVTDQGLITQAEFFNLMARHLGAPEVRKRHNYHAVFAVAVVLEGSARLLGLRRPPLITRYAAWLLGRRLVYSSEKIKTLLRWNPPYDHETAMRRTIAWFQSHRQAKGGAVAASAPVA</sequence>
<dbReference type="PANTHER" id="PTHR48079">
    <property type="entry name" value="PROTEIN YEEZ"/>
    <property type="match status" value="1"/>
</dbReference>
<dbReference type="EMBL" id="CP002353">
    <property type="protein sequence ID" value="ADV63902.1"/>
    <property type="molecule type" value="Genomic_DNA"/>
</dbReference>
<reference evidence="3 4" key="2">
    <citation type="journal article" date="2011" name="Stand. Genomic Sci.">
        <title>Complete genome sequence of Isosphaera pallida type strain (IS1B).</title>
        <authorList>
            <consortium name="US DOE Joint Genome Institute (JGI-PGF)"/>
            <person name="Goker M."/>
            <person name="Cleland D."/>
            <person name="Saunders E."/>
            <person name="Lapidus A."/>
            <person name="Nolan M."/>
            <person name="Lucas S."/>
            <person name="Hammon N."/>
            <person name="Deshpande S."/>
            <person name="Cheng J.F."/>
            <person name="Tapia R."/>
            <person name="Han C."/>
            <person name="Goodwin L."/>
            <person name="Pitluck S."/>
            <person name="Liolios K."/>
            <person name="Pagani I."/>
            <person name="Ivanova N."/>
            <person name="Mavromatis K."/>
            <person name="Pati A."/>
            <person name="Chen A."/>
            <person name="Palaniappan K."/>
            <person name="Land M."/>
            <person name="Hauser L."/>
            <person name="Chang Y.J."/>
            <person name="Jeffries C.D."/>
            <person name="Detter J.C."/>
            <person name="Beck B."/>
            <person name="Woyke T."/>
            <person name="Bristow J."/>
            <person name="Eisen J.A."/>
            <person name="Markowitz V."/>
            <person name="Hugenholtz P."/>
            <person name="Kyrpides N.C."/>
            <person name="Klenk H.P."/>
        </authorList>
    </citation>
    <scope>NUCLEOTIDE SEQUENCE [LARGE SCALE GENOMIC DNA]</scope>
    <source>
        <strain evidence="4">ATCC 43644 / DSM 9630 / IS1B</strain>
    </source>
</reference>
<dbReference type="InterPro" id="IPR001509">
    <property type="entry name" value="Epimerase_deHydtase"/>
</dbReference>
<evidence type="ECO:0000259" key="2">
    <source>
        <dbReference type="Pfam" id="PF01370"/>
    </source>
</evidence>
<dbReference type="GO" id="GO:0004029">
    <property type="term" value="F:aldehyde dehydrogenase (NAD+) activity"/>
    <property type="evidence" value="ECO:0007669"/>
    <property type="project" value="TreeGrafter"/>
</dbReference>
<dbReference type="InterPro" id="IPR051783">
    <property type="entry name" value="NAD(P)-dependent_oxidoreduct"/>
</dbReference>
<proteinExistence type="predicted"/>
<dbReference type="Gene3D" id="3.40.50.720">
    <property type="entry name" value="NAD(P)-binding Rossmann-like Domain"/>
    <property type="match status" value="1"/>
</dbReference>
<protein>
    <submittedName>
        <fullName evidence="3">NAD-dependent epimerase/dehydratase</fullName>
    </submittedName>
</protein>
<dbReference type="RefSeq" id="WP_013566190.1">
    <property type="nucleotide sequence ID" value="NC_014962.1"/>
</dbReference>
<dbReference type="STRING" id="575540.Isop_3340"/>
<evidence type="ECO:0000313" key="3">
    <source>
        <dbReference type="EMBL" id="ADV63902.1"/>
    </source>
</evidence>
<feature type="domain" description="NAD-dependent epimerase/dehydratase" evidence="2">
    <location>
        <begin position="39"/>
        <end position="268"/>
    </location>
</feature>
<dbReference type="SUPFAM" id="SSF51735">
    <property type="entry name" value="NAD(P)-binding Rossmann-fold domains"/>
    <property type="match status" value="1"/>
</dbReference>
<reference key="1">
    <citation type="submission" date="2010-11" db="EMBL/GenBank/DDBJ databases">
        <title>The complete sequence of chromosome of Isophaera pallida ATCC 43644.</title>
        <authorList>
            <consortium name="US DOE Joint Genome Institute (JGI-PGF)"/>
            <person name="Lucas S."/>
            <person name="Copeland A."/>
            <person name="Lapidus A."/>
            <person name="Bruce D."/>
            <person name="Goodwin L."/>
            <person name="Pitluck S."/>
            <person name="Kyrpides N."/>
            <person name="Mavromatis K."/>
            <person name="Pagani I."/>
            <person name="Ivanova N."/>
            <person name="Saunders E."/>
            <person name="Brettin T."/>
            <person name="Detter J.C."/>
            <person name="Han C."/>
            <person name="Tapia R."/>
            <person name="Land M."/>
            <person name="Hauser L."/>
            <person name="Markowitz V."/>
            <person name="Cheng J.-F."/>
            <person name="Hugenholtz P."/>
            <person name="Woyke T."/>
            <person name="Wu D."/>
            <person name="Eisen J.A."/>
        </authorList>
    </citation>
    <scope>NUCLEOTIDE SEQUENCE</scope>
    <source>
        <strain>ATCC 43644</strain>
    </source>
</reference>
<dbReference type="AlphaFoldDB" id="E8R600"/>
<name>E8R600_ISOPI</name>
<dbReference type="KEGG" id="ipa:Isop_3340"/>
<dbReference type="Pfam" id="PF01370">
    <property type="entry name" value="Epimerase"/>
    <property type="match status" value="1"/>
</dbReference>